<accession>A0A6J4NXS2</accession>
<dbReference type="Gene3D" id="3.10.180.10">
    <property type="entry name" value="2,3-Dihydroxybiphenyl 1,2-Dioxygenase, domain 1"/>
    <property type="match status" value="2"/>
</dbReference>
<dbReference type="PANTHER" id="PTHR35908:SF1">
    <property type="entry name" value="CONSERVED PROTEIN"/>
    <property type="match status" value="1"/>
</dbReference>
<proteinExistence type="predicted"/>
<sequence>MTPFWMSAFLDVPAAGHARTAEFWTGVTGTTLSDPRGPDGEFASFVPDDGDVHLRLQRVGDGPPRLHLDVHVEDPRDAADEAAERGAREVADHGFVNMTSPGGLSLCFVSHPASRRSAPRTWPGGHASLVDQVCIDIAPAAYDDELAFWSATTGWPVHDREGRPEFARIGAPAAHPLQLLMQRRDDGDEPTSAHLDLGTSAGGRPVEVARHEALGATVQQVFDGWTVMRDPAGMTYCVTDHAVR</sequence>
<dbReference type="InterPro" id="IPR029068">
    <property type="entry name" value="Glyas_Bleomycin-R_OHBP_Dase"/>
</dbReference>
<feature type="domain" description="Glyoxalase-like" evidence="1">
    <location>
        <begin position="132"/>
        <end position="239"/>
    </location>
</feature>
<dbReference type="SUPFAM" id="SSF54593">
    <property type="entry name" value="Glyoxalase/Bleomycin resistance protein/Dihydroxybiphenyl dioxygenase"/>
    <property type="match status" value="1"/>
</dbReference>
<name>A0A6J4NXS2_9ACTN</name>
<dbReference type="InterPro" id="IPR041581">
    <property type="entry name" value="Glyoxalase_6"/>
</dbReference>
<dbReference type="RefSeq" id="WP_295658903.1">
    <property type="nucleotide sequence ID" value="NZ_CADCUP010000135.1"/>
</dbReference>
<dbReference type="AlphaFoldDB" id="A0A6J4NXS2"/>
<reference evidence="2" key="1">
    <citation type="submission" date="2020-02" db="EMBL/GenBank/DDBJ databases">
        <authorList>
            <person name="Meier V. D."/>
        </authorList>
    </citation>
    <scope>NUCLEOTIDE SEQUENCE</scope>
    <source>
        <strain evidence="2">AVDCRST_MAG06</strain>
    </source>
</reference>
<dbReference type="Pfam" id="PF18029">
    <property type="entry name" value="Glyoxalase_6"/>
    <property type="match status" value="2"/>
</dbReference>
<feature type="domain" description="Glyoxalase-like" evidence="1">
    <location>
        <begin position="9"/>
        <end position="108"/>
    </location>
</feature>
<evidence type="ECO:0000313" key="2">
    <source>
        <dbReference type="EMBL" id="CAA9398346.1"/>
    </source>
</evidence>
<gene>
    <name evidence="2" type="ORF">AVDCRST_MAG06-2029</name>
</gene>
<dbReference type="EMBL" id="CADCUP010000135">
    <property type="protein sequence ID" value="CAA9398346.1"/>
    <property type="molecule type" value="Genomic_DNA"/>
</dbReference>
<evidence type="ECO:0000259" key="1">
    <source>
        <dbReference type="Pfam" id="PF18029"/>
    </source>
</evidence>
<organism evidence="2">
    <name type="scientific">uncultured Nocardioides sp</name>
    <dbReference type="NCBI Taxonomy" id="198441"/>
    <lineage>
        <taxon>Bacteria</taxon>
        <taxon>Bacillati</taxon>
        <taxon>Actinomycetota</taxon>
        <taxon>Actinomycetes</taxon>
        <taxon>Propionibacteriales</taxon>
        <taxon>Nocardioidaceae</taxon>
        <taxon>Nocardioides</taxon>
        <taxon>environmental samples</taxon>
    </lineage>
</organism>
<dbReference type="PANTHER" id="PTHR35908">
    <property type="entry name" value="HYPOTHETICAL FUSION PROTEIN"/>
    <property type="match status" value="1"/>
</dbReference>
<protein>
    <recommendedName>
        <fullName evidence="1">Glyoxalase-like domain-containing protein</fullName>
    </recommendedName>
</protein>